<proteinExistence type="predicted"/>
<feature type="domain" description="Tachylectin 2" evidence="1">
    <location>
        <begin position="10"/>
        <end position="236"/>
    </location>
</feature>
<dbReference type="Pfam" id="PF14517">
    <property type="entry name" value="Tachylectin"/>
    <property type="match status" value="1"/>
</dbReference>
<dbReference type="Gene3D" id="2.170.15.10">
    <property type="entry name" value="Proaerolysin, chain A, domain 3"/>
    <property type="match status" value="1"/>
</dbReference>
<evidence type="ECO:0000259" key="1">
    <source>
        <dbReference type="Pfam" id="PF14517"/>
    </source>
</evidence>
<dbReference type="KEGG" id="muo:115468274"/>
<dbReference type="PANTHER" id="PTHR39244:SF5">
    <property type="entry name" value="NATTERIN-3-LIKE"/>
    <property type="match status" value="1"/>
</dbReference>
<dbReference type="InterPro" id="IPR004991">
    <property type="entry name" value="Aerolysin-like"/>
</dbReference>
<evidence type="ECO:0000313" key="2">
    <source>
        <dbReference type="Proteomes" id="UP000515156"/>
    </source>
</evidence>
<dbReference type="Gene3D" id="2.115.10.10">
    <property type="entry name" value="Tachylectin 2"/>
    <property type="match status" value="1"/>
</dbReference>
<dbReference type="OrthoDB" id="1925699at2759"/>
<dbReference type="InterPro" id="IPR053237">
    <property type="entry name" value="Natterin_C"/>
</dbReference>
<keyword evidence="2" id="KW-1185">Reference proteome</keyword>
<dbReference type="SUPFAM" id="SSF56973">
    <property type="entry name" value="Aerolisin/ETX pore-forming domain"/>
    <property type="match status" value="1"/>
</dbReference>
<accession>A0A6P7XJS7</accession>
<dbReference type="AlphaFoldDB" id="A0A6P7XJS7"/>
<name>A0A6P7XJS7_9AMPH</name>
<dbReference type="GeneID" id="115468274"/>
<dbReference type="PANTHER" id="PTHR39244">
    <property type="entry name" value="NATTERIN-4"/>
    <property type="match status" value="1"/>
</dbReference>
<organism evidence="2 3">
    <name type="scientific">Microcaecilia unicolor</name>
    <dbReference type="NCBI Taxonomy" id="1415580"/>
    <lineage>
        <taxon>Eukaryota</taxon>
        <taxon>Metazoa</taxon>
        <taxon>Chordata</taxon>
        <taxon>Craniata</taxon>
        <taxon>Vertebrata</taxon>
        <taxon>Euteleostomi</taxon>
        <taxon>Amphibia</taxon>
        <taxon>Gymnophiona</taxon>
        <taxon>Siphonopidae</taxon>
        <taxon>Microcaecilia</taxon>
    </lineage>
</organism>
<protein>
    <submittedName>
        <fullName evidence="3">Uncharacterized protein LOC115468274</fullName>
    </submittedName>
</protein>
<dbReference type="InParanoid" id="A0A6P7XJS7"/>
<evidence type="ECO:0000313" key="3">
    <source>
        <dbReference type="RefSeq" id="XP_030055722.1"/>
    </source>
</evidence>
<dbReference type="Proteomes" id="UP000515156">
    <property type="component" value="Chromosome 4"/>
</dbReference>
<dbReference type="InterPro" id="IPR023294">
    <property type="entry name" value="Tachylectin2"/>
</dbReference>
<dbReference type="SUPFAM" id="SSF50934">
    <property type="entry name" value="Tachylectin-2"/>
    <property type="match status" value="1"/>
</dbReference>
<gene>
    <name evidence="3" type="primary">LOC115468274</name>
</gene>
<dbReference type="RefSeq" id="XP_030055722.1">
    <property type="nucleotide sequence ID" value="XM_030199862.1"/>
</dbReference>
<dbReference type="Gene3D" id="2.20.25.510">
    <property type="match status" value="1"/>
</dbReference>
<dbReference type="InterPro" id="IPR036813">
    <property type="entry name" value="Tachylectin2_sf"/>
</dbReference>
<dbReference type="Pfam" id="PF03318">
    <property type="entry name" value="ETX_MTX2"/>
    <property type="match status" value="1"/>
</dbReference>
<reference evidence="3" key="1">
    <citation type="submission" date="2025-08" db="UniProtKB">
        <authorList>
            <consortium name="RefSeq"/>
        </authorList>
    </citation>
    <scope>IDENTIFICATION</scope>
</reference>
<sequence length="415" mass="46533">MSKPGTVLFALDSSQRCKIGLPPADYNDSFYDRCIDVGRFNNISHIFFSPEGMMYAVQGSELYAGPLPTSQSVDWIQNEATRVGKTDWEKFKIILFHPNGTLYATTKDGAFYRGPAPNNENVSWLYGQAKKVGSSAWDYFYALFFDSEGILYAIDNHGKLLRRSPPDEPDMWHDTSEVVGGYGWTTYSHFISFSPDGDLWCTSGNGKLYKGKPPATVKGSWIDEAQHMGWGYQQYKIMAFTQDKSIKSILSLDFQVDKGKITSMERDLVEEQTYRNPSSVPLNSTFSFKKTIKTESSFTHEHGFTVKFGIELNFKAGIPVIGDAQTKIVLETSTTHTWKFNEVNSTQTEFSRSSTFVVPPGKSIKQVATIQKAQMDVPYVATVSTLFGFVTTVRGVWKGASVFNLEVKQEDVTAK</sequence>